<dbReference type="PANTHER" id="PTHR43135:SF3">
    <property type="entry name" value="ALPHA-D-RIBOSE 1-METHYLPHOSPHONATE 5-TRIPHOSPHATE DIPHOSPHATASE"/>
    <property type="match status" value="1"/>
</dbReference>
<organism evidence="2 3">
    <name type="scientific">Parasphingopyxis lamellibrachiae</name>
    <dbReference type="NCBI Taxonomy" id="680125"/>
    <lineage>
        <taxon>Bacteria</taxon>
        <taxon>Pseudomonadati</taxon>
        <taxon>Pseudomonadota</taxon>
        <taxon>Alphaproteobacteria</taxon>
        <taxon>Sphingomonadales</taxon>
        <taxon>Sphingomonadaceae</taxon>
        <taxon>Parasphingopyxis</taxon>
    </lineage>
</organism>
<dbReference type="Gene3D" id="3.30.110.90">
    <property type="entry name" value="Amidohydrolase"/>
    <property type="match status" value="1"/>
</dbReference>
<name>A0A3D9FD46_9SPHN</name>
<dbReference type="InterPro" id="IPR006680">
    <property type="entry name" value="Amidohydro-rel"/>
</dbReference>
<dbReference type="Proteomes" id="UP000256310">
    <property type="component" value="Unassembled WGS sequence"/>
</dbReference>
<dbReference type="PANTHER" id="PTHR43135">
    <property type="entry name" value="ALPHA-D-RIBOSE 1-METHYLPHOSPHONATE 5-TRIPHOSPHATE DIPHOSPHATASE"/>
    <property type="match status" value="1"/>
</dbReference>
<gene>
    <name evidence="2" type="ORF">DFR46_0486</name>
</gene>
<evidence type="ECO:0000313" key="3">
    <source>
        <dbReference type="Proteomes" id="UP000256310"/>
    </source>
</evidence>
<comment type="caution">
    <text evidence="2">The sequence shown here is derived from an EMBL/GenBank/DDBJ whole genome shotgun (WGS) entry which is preliminary data.</text>
</comment>
<reference evidence="2 3" key="1">
    <citation type="submission" date="2018-07" db="EMBL/GenBank/DDBJ databases">
        <title>Genomic Encyclopedia of Type Strains, Phase IV (KMG-IV): sequencing the most valuable type-strain genomes for metagenomic binning, comparative biology and taxonomic classification.</title>
        <authorList>
            <person name="Goeker M."/>
        </authorList>
    </citation>
    <scope>NUCLEOTIDE SEQUENCE [LARGE SCALE GENOMIC DNA]</scope>
    <source>
        <strain evidence="2 3">DSM 26725</strain>
    </source>
</reference>
<dbReference type="InterPro" id="IPR032466">
    <property type="entry name" value="Metal_Hydrolase"/>
</dbReference>
<evidence type="ECO:0000259" key="1">
    <source>
        <dbReference type="Pfam" id="PF01979"/>
    </source>
</evidence>
<dbReference type="SUPFAM" id="SSF51556">
    <property type="entry name" value="Metallo-dependent hydrolases"/>
    <property type="match status" value="1"/>
</dbReference>
<dbReference type="SUPFAM" id="SSF51338">
    <property type="entry name" value="Composite domain of metallo-dependent hydrolases"/>
    <property type="match status" value="1"/>
</dbReference>
<dbReference type="Pfam" id="PF01979">
    <property type="entry name" value="Amidohydro_1"/>
    <property type="match status" value="1"/>
</dbReference>
<dbReference type="Gene3D" id="3.40.50.10910">
    <property type="entry name" value="Amidohydrolase"/>
    <property type="match status" value="1"/>
</dbReference>
<feature type="domain" description="Amidohydrolase-related" evidence="1">
    <location>
        <begin position="102"/>
        <end position="452"/>
    </location>
</feature>
<evidence type="ECO:0000313" key="2">
    <source>
        <dbReference type="EMBL" id="RED15492.1"/>
    </source>
</evidence>
<dbReference type="AlphaFoldDB" id="A0A3D9FD46"/>
<keyword evidence="2" id="KW-0378">Hydrolase</keyword>
<keyword evidence="3" id="KW-1185">Reference proteome</keyword>
<dbReference type="InterPro" id="IPR011059">
    <property type="entry name" value="Metal-dep_hydrolase_composite"/>
</dbReference>
<sequence>MELRMEFGIFGLFSRLSLRLASLAFAFFCFLILAPLEAQTGEARAEALLIRDVRTVDFTGAEPEAADHVSVLVRDGIIVATGPVAEAEAPAGARIVEGKGRTMIPGLYDMHVHIWDEDELGSYLAHGVTTVRNLSGMPFLLPMRDRVEAGELAGPRILTSGPILNGSGPNAQPNHQIVDTPEAARAAVRAHFETGYRRIKVYSNLSRASYEAVRDEAAALGMRITGHTPEGVREPGMPRERPFNIVFDELLDDGFETIEHVESIVWHGLRDRHDETEARALAQRIAAASVPVDATLVAFANLYRVAASEGAYLSRLGTDRLNPFISEMEAPQYARWSAEDAERAARQLGFYQTVTRIFHEEGVQIVAGSDSGIFTNIAGISLHDELALLVEAGLTPYQALQTATVNAAAALGEADRVGRIAPGYRADLILVEDDPLADIAVLREPTAIVANGRFIDAQERTVLIETAVQTPYDRSAANVLEALAAQGTPLPGQ</sequence>
<dbReference type="EMBL" id="QRDP01000004">
    <property type="protein sequence ID" value="RED15492.1"/>
    <property type="molecule type" value="Genomic_DNA"/>
</dbReference>
<dbReference type="InterPro" id="IPR051781">
    <property type="entry name" value="Metallo-dep_Hydrolase"/>
</dbReference>
<protein>
    <submittedName>
        <fullName evidence="2">Imidazolonepropionase-like amidohydrolase</fullName>
    </submittedName>
</protein>
<dbReference type="RefSeq" id="WP_162843378.1">
    <property type="nucleotide sequence ID" value="NZ_QRDP01000004.1"/>
</dbReference>
<dbReference type="GO" id="GO:0016810">
    <property type="term" value="F:hydrolase activity, acting on carbon-nitrogen (but not peptide) bonds"/>
    <property type="evidence" value="ECO:0007669"/>
    <property type="project" value="InterPro"/>
</dbReference>
<proteinExistence type="predicted"/>
<accession>A0A3D9FD46</accession>
<dbReference type="Gene3D" id="1.20.58.520">
    <property type="entry name" value="Amidohydrolase"/>
    <property type="match status" value="1"/>
</dbReference>
<dbReference type="Gene3D" id="2.30.40.10">
    <property type="entry name" value="Urease, subunit C, domain 1"/>
    <property type="match status" value="1"/>
</dbReference>